<sequence>MVTHCLGEGTQMRPGPQLTVAHGDVGGHRPPTWMSFQVTGPIETDPMATAGSWAGWTAGAAGDCSGPG</sequence>
<dbReference type="Proteomes" id="UP000194761">
    <property type="component" value="Unassembled WGS sequence"/>
</dbReference>
<proteinExistence type="predicted"/>
<gene>
    <name evidence="2" type="ORF">CA984_38085</name>
</gene>
<comment type="caution">
    <text evidence="2">The sequence shown here is derived from an EMBL/GenBank/DDBJ whole genome shotgun (WGS) entry which is preliminary data.</text>
</comment>
<keyword evidence="3" id="KW-1185">Reference proteome</keyword>
<name>A0A243QZQ2_9ACTN</name>
<feature type="region of interest" description="Disordered" evidence="1">
    <location>
        <begin position="1"/>
        <end position="26"/>
    </location>
</feature>
<dbReference type="AlphaFoldDB" id="A0A243QZQ2"/>
<accession>A0A243QZQ2</accession>
<reference evidence="2 3" key="1">
    <citation type="submission" date="2017-05" db="EMBL/GenBank/DDBJ databases">
        <title>Biotechnological potential of actinobacteria isolated from South African environments.</title>
        <authorList>
            <person name="Le Roes-Hill M."/>
            <person name="Prins A."/>
            <person name="Durrell K.A."/>
        </authorList>
    </citation>
    <scope>NUCLEOTIDE SEQUENCE [LARGE SCALE GENOMIC DNA]</scope>
    <source>
        <strain evidence="2">M26</strain>
    </source>
</reference>
<evidence type="ECO:0000313" key="2">
    <source>
        <dbReference type="EMBL" id="OUC87700.1"/>
    </source>
</evidence>
<feature type="non-terminal residue" evidence="2">
    <location>
        <position position="68"/>
    </location>
</feature>
<dbReference type="EMBL" id="NGFP01000287">
    <property type="protein sequence ID" value="OUC87700.1"/>
    <property type="molecule type" value="Genomic_DNA"/>
</dbReference>
<evidence type="ECO:0000313" key="3">
    <source>
        <dbReference type="Proteomes" id="UP000194761"/>
    </source>
</evidence>
<protein>
    <submittedName>
        <fullName evidence="2">Uncharacterized protein</fullName>
    </submittedName>
</protein>
<evidence type="ECO:0000256" key="1">
    <source>
        <dbReference type="SAM" id="MobiDB-lite"/>
    </source>
</evidence>
<organism evidence="2 3">
    <name type="scientific">Streptosporangium minutum</name>
    <dbReference type="NCBI Taxonomy" id="569862"/>
    <lineage>
        <taxon>Bacteria</taxon>
        <taxon>Bacillati</taxon>
        <taxon>Actinomycetota</taxon>
        <taxon>Actinomycetes</taxon>
        <taxon>Streptosporangiales</taxon>
        <taxon>Streptosporangiaceae</taxon>
        <taxon>Streptosporangium</taxon>
    </lineage>
</organism>